<dbReference type="PANTHER" id="PTHR33164">
    <property type="entry name" value="TRANSCRIPTIONAL REGULATOR, MARR FAMILY"/>
    <property type="match status" value="1"/>
</dbReference>
<proteinExistence type="predicted"/>
<dbReference type="PANTHER" id="PTHR33164:SF103">
    <property type="entry name" value="REGULATORY PROTEIN MARR"/>
    <property type="match status" value="1"/>
</dbReference>
<comment type="caution">
    <text evidence="2">The sequence shown here is derived from an EMBL/GenBank/DDBJ whole genome shotgun (WGS) entry which is preliminary data.</text>
</comment>
<dbReference type="EMBL" id="BMVP01000005">
    <property type="protein sequence ID" value="GHB61004.1"/>
    <property type="molecule type" value="Genomic_DNA"/>
</dbReference>
<dbReference type="SUPFAM" id="SSF46785">
    <property type="entry name" value="Winged helix' DNA-binding domain"/>
    <property type="match status" value="1"/>
</dbReference>
<keyword evidence="3" id="KW-1185">Reference proteome</keyword>
<dbReference type="Pfam" id="PF12802">
    <property type="entry name" value="MarR_2"/>
    <property type="match status" value="1"/>
</dbReference>
<protein>
    <submittedName>
        <fullName evidence="2">MarR family transcriptional regulator</fullName>
    </submittedName>
</protein>
<dbReference type="InterPro" id="IPR000835">
    <property type="entry name" value="HTH_MarR-typ"/>
</dbReference>
<name>A0ABQ3EY73_9ACTN</name>
<dbReference type="InterPro" id="IPR036388">
    <property type="entry name" value="WH-like_DNA-bd_sf"/>
</dbReference>
<accession>A0ABQ3EY73</accession>
<dbReference type="RefSeq" id="WP_190184983.1">
    <property type="nucleotide sequence ID" value="NZ_BMVP01000005.1"/>
</dbReference>
<dbReference type="Proteomes" id="UP000642673">
    <property type="component" value="Unassembled WGS sequence"/>
</dbReference>
<dbReference type="InterPro" id="IPR039422">
    <property type="entry name" value="MarR/SlyA-like"/>
</dbReference>
<sequence length="168" mass="17505">MPASGPPPDHLATAHALSTVSQLLDVLWARGQEAAATGAIPPSQLRALFVVEGNQGTNLRALGEALGSRPSAVSRLCDRLEAVGLLRRTASAHSAREIELHLTRAGRDTLDQIRAFRRSEVTDVLATMSPVQLAALANGLAAFEDAAGARTGFPRRDPGSPAAVAETA</sequence>
<organism evidence="2 3">
    <name type="scientific">Streptomyces cirratus</name>
    <dbReference type="NCBI Taxonomy" id="68187"/>
    <lineage>
        <taxon>Bacteria</taxon>
        <taxon>Bacillati</taxon>
        <taxon>Actinomycetota</taxon>
        <taxon>Actinomycetes</taxon>
        <taxon>Kitasatosporales</taxon>
        <taxon>Streptomycetaceae</taxon>
        <taxon>Streptomyces</taxon>
    </lineage>
</organism>
<evidence type="ECO:0000313" key="2">
    <source>
        <dbReference type="EMBL" id="GHB61004.1"/>
    </source>
</evidence>
<dbReference type="SMART" id="SM00347">
    <property type="entry name" value="HTH_MARR"/>
    <property type="match status" value="1"/>
</dbReference>
<dbReference type="InterPro" id="IPR036390">
    <property type="entry name" value="WH_DNA-bd_sf"/>
</dbReference>
<evidence type="ECO:0000313" key="3">
    <source>
        <dbReference type="Proteomes" id="UP000642673"/>
    </source>
</evidence>
<gene>
    <name evidence="2" type="ORF">GCM10010347_33860</name>
</gene>
<feature type="domain" description="HTH marR-type" evidence="1">
    <location>
        <begin position="10"/>
        <end position="145"/>
    </location>
</feature>
<dbReference type="Gene3D" id="1.10.10.10">
    <property type="entry name" value="Winged helix-like DNA-binding domain superfamily/Winged helix DNA-binding domain"/>
    <property type="match status" value="1"/>
</dbReference>
<evidence type="ECO:0000259" key="1">
    <source>
        <dbReference type="PROSITE" id="PS50995"/>
    </source>
</evidence>
<dbReference type="PROSITE" id="PS50995">
    <property type="entry name" value="HTH_MARR_2"/>
    <property type="match status" value="1"/>
</dbReference>
<reference evidence="3" key="1">
    <citation type="journal article" date="2019" name="Int. J. Syst. Evol. Microbiol.">
        <title>The Global Catalogue of Microorganisms (GCM) 10K type strain sequencing project: providing services to taxonomists for standard genome sequencing and annotation.</title>
        <authorList>
            <consortium name="The Broad Institute Genomics Platform"/>
            <consortium name="The Broad Institute Genome Sequencing Center for Infectious Disease"/>
            <person name="Wu L."/>
            <person name="Ma J."/>
        </authorList>
    </citation>
    <scope>NUCLEOTIDE SEQUENCE [LARGE SCALE GENOMIC DNA]</scope>
    <source>
        <strain evidence="3">JCM 4738</strain>
    </source>
</reference>